<comment type="caution">
    <text evidence="3">The sequence shown here is derived from an EMBL/GenBank/DDBJ whole genome shotgun (WGS) entry which is preliminary data.</text>
</comment>
<feature type="compositionally biased region" description="Low complexity" evidence="1">
    <location>
        <begin position="66"/>
        <end position="80"/>
    </location>
</feature>
<dbReference type="EMBL" id="DWWA01000018">
    <property type="protein sequence ID" value="HJC71728.1"/>
    <property type="molecule type" value="Genomic_DNA"/>
</dbReference>
<name>A0A9D2TK44_9FIRM</name>
<keyword evidence="2" id="KW-0472">Membrane</keyword>
<feature type="transmembrane region" description="Helical" evidence="2">
    <location>
        <begin position="259"/>
        <end position="281"/>
    </location>
</feature>
<organism evidence="3 4">
    <name type="scientific">Candidatus Ruthenibacterium merdavium</name>
    <dbReference type="NCBI Taxonomy" id="2838752"/>
    <lineage>
        <taxon>Bacteria</taxon>
        <taxon>Bacillati</taxon>
        <taxon>Bacillota</taxon>
        <taxon>Clostridia</taxon>
        <taxon>Eubacteriales</taxon>
        <taxon>Oscillospiraceae</taxon>
        <taxon>Ruthenibacterium</taxon>
    </lineage>
</organism>
<dbReference type="Proteomes" id="UP000823918">
    <property type="component" value="Unassembled WGS sequence"/>
</dbReference>
<dbReference type="AlphaFoldDB" id="A0A9D2TK44"/>
<feature type="compositionally biased region" description="Basic and acidic residues" evidence="1">
    <location>
        <begin position="82"/>
        <end position="101"/>
    </location>
</feature>
<proteinExistence type="predicted"/>
<accession>A0A9D2TK44</accession>
<feature type="compositionally biased region" description="Basic and acidic residues" evidence="1">
    <location>
        <begin position="186"/>
        <end position="199"/>
    </location>
</feature>
<feature type="compositionally biased region" description="Acidic residues" evidence="1">
    <location>
        <begin position="175"/>
        <end position="185"/>
    </location>
</feature>
<protein>
    <submittedName>
        <fullName evidence="3">Uncharacterized protein</fullName>
    </submittedName>
</protein>
<sequence>MAKFCVYCGAPLEETSGQCPLCEREQPNLSEPKPMVWPTVKGEKAQKQTQQEPFAHAQEWLSQESPVWQEEPQDEQVPQQEKPPEERKEPLQSVQHQERAQEAQAKAQDTCEVLSGEDKERQAAQPEPSELLFSMKEEKNPTADGQNAESEKHANETLQALHPEGGNEKEPEQVVQEDDFGEENDESRKKSEEAKRPAEHQAMQQAQSDEARQLEYENTFSEMLQDFSEEQEQNAAPPQPKYLPAATYEERPEPTTAGILGTLVLSMVPIVGWILLLVWAFDGQAAVFQKRLARALLLFKLILWLVLLIAGALTAYISYEIIQMSAYSAFAFSGMT</sequence>
<keyword evidence="2" id="KW-0812">Transmembrane</keyword>
<reference evidence="3" key="1">
    <citation type="journal article" date="2021" name="PeerJ">
        <title>Extensive microbial diversity within the chicken gut microbiome revealed by metagenomics and culture.</title>
        <authorList>
            <person name="Gilroy R."/>
            <person name="Ravi A."/>
            <person name="Getino M."/>
            <person name="Pursley I."/>
            <person name="Horton D.L."/>
            <person name="Alikhan N.F."/>
            <person name="Baker D."/>
            <person name="Gharbi K."/>
            <person name="Hall N."/>
            <person name="Watson M."/>
            <person name="Adriaenssens E.M."/>
            <person name="Foster-Nyarko E."/>
            <person name="Jarju S."/>
            <person name="Secka A."/>
            <person name="Antonio M."/>
            <person name="Oren A."/>
            <person name="Chaudhuri R.R."/>
            <person name="La Ragione R."/>
            <person name="Hildebrand F."/>
            <person name="Pallen M.J."/>
        </authorList>
    </citation>
    <scope>NUCLEOTIDE SEQUENCE</scope>
    <source>
        <strain evidence="3">5933</strain>
    </source>
</reference>
<evidence type="ECO:0000313" key="4">
    <source>
        <dbReference type="Proteomes" id="UP000823918"/>
    </source>
</evidence>
<reference evidence="3" key="2">
    <citation type="submission" date="2021-04" db="EMBL/GenBank/DDBJ databases">
        <authorList>
            <person name="Gilroy R."/>
        </authorList>
    </citation>
    <scope>NUCLEOTIDE SEQUENCE</scope>
    <source>
        <strain evidence="3">5933</strain>
    </source>
</reference>
<feature type="region of interest" description="Disordered" evidence="1">
    <location>
        <begin position="22"/>
        <end position="210"/>
    </location>
</feature>
<feature type="transmembrane region" description="Helical" evidence="2">
    <location>
        <begin position="301"/>
        <end position="319"/>
    </location>
</feature>
<evidence type="ECO:0000313" key="3">
    <source>
        <dbReference type="EMBL" id="HJC71728.1"/>
    </source>
</evidence>
<keyword evidence="2" id="KW-1133">Transmembrane helix</keyword>
<evidence type="ECO:0000256" key="2">
    <source>
        <dbReference type="SAM" id="Phobius"/>
    </source>
</evidence>
<gene>
    <name evidence="3" type="ORF">H9698_02900</name>
</gene>
<evidence type="ECO:0000256" key="1">
    <source>
        <dbReference type="SAM" id="MobiDB-lite"/>
    </source>
</evidence>